<gene>
    <name evidence="5" type="primary">lsrB_1</name>
    <name evidence="5" type="ORF">CA13_40140</name>
</gene>
<dbReference type="OrthoDB" id="257716at2"/>
<dbReference type="Pfam" id="PF13407">
    <property type="entry name" value="Peripla_BP_4"/>
    <property type="match status" value="1"/>
</dbReference>
<dbReference type="PANTHER" id="PTHR30036">
    <property type="entry name" value="D-XYLOSE-BINDING PERIPLASMIC PROTEIN"/>
    <property type="match status" value="1"/>
</dbReference>
<keyword evidence="3" id="KW-1133">Transmembrane helix</keyword>
<reference evidence="5 6" key="1">
    <citation type="submission" date="2019-02" db="EMBL/GenBank/DDBJ databases">
        <title>Deep-cultivation of Planctomycetes and their phenomic and genomic characterization uncovers novel biology.</title>
        <authorList>
            <person name="Wiegand S."/>
            <person name="Jogler M."/>
            <person name="Boedeker C."/>
            <person name="Pinto D."/>
            <person name="Vollmers J."/>
            <person name="Rivas-Marin E."/>
            <person name="Kohn T."/>
            <person name="Peeters S.H."/>
            <person name="Heuer A."/>
            <person name="Rast P."/>
            <person name="Oberbeckmann S."/>
            <person name="Bunk B."/>
            <person name="Jeske O."/>
            <person name="Meyerdierks A."/>
            <person name="Storesund J.E."/>
            <person name="Kallscheuer N."/>
            <person name="Luecker S."/>
            <person name="Lage O.M."/>
            <person name="Pohl T."/>
            <person name="Merkel B.J."/>
            <person name="Hornburger P."/>
            <person name="Mueller R.-W."/>
            <person name="Bruemmer F."/>
            <person name="Labrenz M."/>
            <person name="Spormann A.M."/>
            <person name="Op Den Camp H."/>
            <person name="Overmann J."/>
            <person name="Amann R."/>
            <person name="Jetten M.S.M."/>
            <person name="Mascher T."/>
            <person name="Medema M.H."/>
            <person name="Devos D.P."/>
            <person name="Kaster A.-K."/>
            <person name="Ovreas L."/>
            <person name="Rohde M."/>
            <person name="Galperin M.Y."/>
            <person name="Jogler C."/>
        </authorList>
    </citation>
    <scope>NUCLEOTIDE SEQUENCE [LARGE SCALE GENOMIC DNA]</scope>
    <source>
        <strain evidence="5 6">CA13</strain>
    </source>
</reference>
<feature type="transmembrane region" description="Helical" evidence="3">
    <location>
        <begin position="20"/>
        <end position="51"/>
    </location>
</feature>
<keyword evidence="3" id="KW-0812">Transmembrane</keyword>
<evidence type="ECO:0000259" key="4">
    <source>
        <dbReference type="Pfam" id="PF13407"/>
    </source>
</evidence>
<dbReference type="InterPro" id="IPR050555">
    <property type="entry name" value="Bact_Solute-Bind_Prot2"/>
</dbReference>
<proteinExistence type="inferred from homology"/>
<comment type="subcellular location">
    <subcellularLocation>
        <location evidence="1">Cell envelope</location>
    </subcellularLocation>
</comment>
<evidence type="ECO:0000313" key="6">
    <source>
        <dbReference type="Proteomes" id="UP000315010"/>
    </source>
</evidence>
<dbReference type="InterPro" id="IPR028082">
    <property type="entry name" value="Peripla_BP_I"/>
</dbReference>
<dbReference type="EMBL" id="SJPJ01000001">
    <property type="protein sequence ID" value="TWT82551.1"/>
    <property type="molecule type" value="Genomic_DNA"/>
</dbReference>
<dbReference type="Proteomes" id="UP000315010">
    <property type="component" value="Unassembled WGS sequence"/>
</dbReference>
<organism evidence="5 6">
    <name type="scientific">Novipirellula herctigrandis</name>
    <dbReference type="NCBI Taxonomy" id="2527986"/>
    <lineage>
        <taxon>Bacteria</taxon>
        <taxon>Pseudomonadati</taxon>
        <taxon>Planctomycetota</taxon>
        <taxon>Planctomycetia</taxon>
        <taxon>Pirellulales</taxon>
        <taxon>Pirellulaceae</taxon>
        <taxon>Novipirellula</taxon>
    </lineage>
</organism>
<comment type="similarity">
    <text evidence="2">Belongs to the bacterial solute-binding protein 2 family.</text>
</comment>
<keyword evidence="3" id="KW-0472">Membrane</keyword>
<comment type="caution">
    <text evidence="5">The sequence shown here is derived from an EMBL/GenBank/DDBJ whole genome shotgun (WGS) entry which is preliminary data.</text>
</comment>
<protein>
    <submittedName>
        <fullName evidence="5">Autoinducer 2-binding protein LsrB</fullName>
    </submittedName>
</protein>
<sequence length="362" mass="39125">MPLLSCVTHLNFTAPESPKIAGGVLLMSIVLCRGGLLGFLVALSLCGTLLVHPPSLAEQPDPKRPKPATVRADKPLRIAFITCSVEGKFFEPVKRGMNDAAKLLGVTCEFKGTRGVNLDSQATMVRAAVAEGYDGIALNIVDPNAFDTAVQEAIDAGVPVVAFNVDDHNSPNARLAAVNQRLYDAGRSLAEHVAAEIPENAHVLMTMHDKGVSALEDRLHGLQDVLKDKPVRWTIVITGNDSAKGAAVITDALQQHPDIRIVLSTGQADTESAGLAIEKNFSDNGYWSAGFDLSNETLRLIQAGHIHCTVDQQPYVQGFYPVVQLTHYLRYGIHPSDIDAGAAIINRDNVKQVLELKRENYR</sequence>
<dbReference type="GO" id="GO:0030288">
    <property type="term" value="C:outer membrane-bounded periplasmic space"/>
    <property type="evidence" value="ECO:0007669"/>
    <property type="project" value="TreeGrafter"/>
</dbReference>
<accession>A0A5C5Z6W4</accession>
<evidence type="ECO:0000256" key="1">
    <source>
        <dbReference type="ARBA" id="ARBA00004196"/>
    </source>
</evidence>
<name>A0A5C5Z6W4_9BACT</name>
<dbReference type="AlphaFoldDB" id="A0A5C5Z6W4"/>
<dbReference type="Gene3D" id="3.40.50.2300">
    <property type="match status" value="2"/>
</dbReference>
<feature type="domain" description="Periplasmic binding protein" evidence="4">
    <location>
        <begin position="78"/>
        <end position="329"/>
    </location>
</feature>
<dbReference type="GO" id="GO:0030246">
    <property type="term" value="F:carbohydrate binding"/>
    <property type="evidence" value="ECO:0007669"/>
    <property type="project" value="TreeGrafter"/>
</dbReference>
<dbReference type="InterPro" id="IPR025997">
    <property type="entry name" value="SBP_2_dom"/>
</dbReference>
<dbReference type="SUPFAM" id="SSF53822">
    <property type="entry name" value="Periplasmic binding protein-like I"/>
    <property type="match status" value="1"/>
</dbReference>
<evidence type="ECO:0000313" key="5">
    <source>
        <dbReference type="EMBL" id="TWT82551.1"/>
    </source>
</evidence>
<evidence type="ECO:0000256" key="3">
    <source>
        <dbReference type="SAM" id="Phobius"/>
    </source>
</evidence>
<keyword evidence="6" id="KW-1185">Reference proteome</keyword>
<evidence type="ECO:0000256" key="2">
    <source>
        <dbReference type="ARBA" id="ARBA00007639"/>
    </source>
</evidence>
<dbReference type="PANTHER" id="PTHR30036:SF7">
    <property type="entry name" value="ABC TRANSPORTER PERIPLASMIC-BINDING PROTEIN YPHF"/>
    <property type="match status" value="1"/>
</dbReference>